<dbReference type="GO" id="GO:0030246">
    <property type="term" value="F:carbohydrate binding"/>
    <property type="evidence" value="ECO:0007669"/>
    <property type="project" value="InterPro"/>
</dbReference>
<dbReference type="EMBL" id="PEYY01000066">
    <property type="protein sequence ID" value="PIS18027.1"/>
    <property type="molecule type" value="Genomic_DNA"/>
</dbReference>
<sequence length="281" mass="29323">MAKTKSKSLHLYLIFTGLVLFLLGAWYVINSRLPTSEPITINEVTPSGTVTLSFGTPSAPLLKNTASTLPITINTSTSLVTTASLVITYDPDKVIITSVAQGSFLPNTLASTVITSGKATFTYAAPADSGGKQGTGTVATLSLKPLTTGTFTLTFNTGTLVTAVGQFGNVLKTANPITLTPLQPVNGGWSAWSAKNPACGFSGTQTRTCTNPAPANGGANCTGSSTQTYTNPACPIPGDLTETGDVTGDHVNIYDYNLLVTNYGNPYTIYDYNDLVTHYGQ</sequence>
<dbReference type="SUPFAM" id="SSF49384">
    <property type="entry name" value="Carbohydrate-binding domain"/>
    <property type="match status" value="1"/>
</dbReference>
<dbReference type="InterPro" id="IPR002102">
    <property type="entry name" value="Cohesin_dom"/>
</dbReference>
<dbReference type="Pfam" id="PF00090">
    <property type="entry name" value="TSP_1"/>
    <property type="match status" value="1"/>
</dbReference>
<reference evidence="9" key="1">
    <citation type="submission" date="2017-09" db="EMBL/GenBank/DDBJ databases">
        <title>Depth-based differentiation of microbial function through sediment-hosted aquifers and enrichment of novel symbionts in the deep terrestrial subsurface.</title>
        <authorList>
            <person name="Probst A.J."/>
            <person name="Ladd B."/>
            <person name="Jarett J.K."/>
            <person name="Geller-Mcgrath D.E."/>
            <person name="Sieber C.M.K."/>
            <person name="Emerson J.B."/>
            <person name="Anantharaman K."/>
            <person name="Thomas B.C."/>
            <person name="Malmstrom R."/>
            <person name="Stieglmeier M."/>
            <person name="Klingl A."/>
            <person name="Woyke T."/>
            <person name="Ryan C.M."/>
            <person name="Banfield J.F."/>
        </authorList>
    </citation>
    <scope>NUCLEOTIDE SEQUENCE [LARGE SCALE GENOMIC DNA]</scope>
</reference>
<dbReference type="InterPro" id="IPR036383">
    <property type="entry name" value="TSP1_rpt_sf"/>
</dbReference>
<evidence type="ECO:0000256" key="5">
    <source>
        <dbReference type="ARBA" id="ARBA00023157"/>
    </source>
</evidence>
<dbReference type="PANTHER" id="PTHR22906">
    <property type="entry name" value="PROPERDIN"/>
    <property type="match status" value="1"/>
</dbReference>
<gene>
    <name evidence="8" type="ORF">COT54_01505</name>
</gene>
<organism evidence="8 9">
    <name type="scientific">Candidatus Collierbacteria bacterium CG09_land_8_20_14_0_10_46_12</name>
    <dbReference type="NCBI Taxonomy" id="1974533"/>
    <lineage>
        <taxon>Bacteria</taxon>
        <taxon>Candidatus Collieribacteriota</taxon>
    </lineage>
</organism>
<proteinExistence type="predicted"/>
<dbReference type="GO" id="GO:0000272">
    <property type="term" value="P:polysaccharide catabolic process"/>
    <property type="evidence" value="ECO:0007669"/>
    <property type="project" value="InterPro"/>
</dbReference>
<keyword evidence="4" id="KW-0677">Repeat</keyword>
<keyword evidence="6" id="KW-0812">Transmembrane</keyword>
<keyword evidence="2" id="KW-0964">Secreted</keyword>
<dbReference type="InterPro" id="IPR052065">
    <property type="entry name" value="Compl_asym_regulator"/>
</dbReference>
<accession>A0A2H0WZI1</accession>
<dbReference type="Gene3D" id="2.60.40.680">
    <property type="match status" value="1"/>
</dbReference>
<dbReference type="InterPro" id="IPR008965">
    <property type="entry name" value="CBM2/CBM3_carb-bd_dom_sf"/>
</dbReference>
<dbReference type="InterPro" id="IPR000884">
    <property type="entry name" value="TSP1_rpt"/>
</dbReference>
<dbReference type="Pfam" id="PF00963">
    <property type="entry name" value="Cohesin"/>
    <property type="match status" value="1"/>
</dbReference>
<evidence type="ECO:0000256" key="6">
    <source>
        <dbReference type="SAM" id="Phobius"/>
    </source>
</evidence>
<keyword evidence="6" id="KW-0472">Membrane</keyword>
<name>A0A2H0WZI1_9BACT</name>
<dbReference type="Proteomes" id="UP000229574">
    <property type="component" value="Unassembled WGS sequence"/>
</dbReference>
<evidence type="ECO:0000259" key="7">
    <source>
        <dbReference type="Pfam" id="PF00963"/>
    </source>
</evidence>
<evidence type="ECO:0000313" key="8">
    <source>
        <dbReference type="EMBL" id="PIS18027.1"/>
    </source>
</evidence>
<protein>
    <recommendedName>
        <fullName evidence="7">Cohesin domain-containing protein</fullName>
    </recommendedName>
</protein>
<dbReference type="Gene3D" id="2.20.100.10">
    <property type="entry name" value="Thrombospondin type-1 (TSP1) repeat"/>
    <property type="match status" value="1"/>
</dbReference>
<evidence type="ECO:0000256" key="2">
    <source>
        <dbReference type="ARBA" id="ARBA00022525"/>
    </source>
</evidence>
<dbReference type="PANTHER" id="PTHR22906:SF43">
    <property type="entry name" value="PROPERDIN"/>
    <property type="match status" value="1"/>
</dbReference>
<evidence type="ECO:0000313" key="9">
    <source>
        <dbReference type="Proteomes" id="UP000229574"/>
    </source>
</evidence>
<keyword evidence="5" id="KW-1015">Disulfide bond</keyword>
<feature type="transmembrane region" description="Helical" evidence="6">
    <location>
        <begin position="9"/>
        <end position="29"/>
    </location>
</feature>
<keyword evidence="6" id="KW-1133">Transmembrane helix</keyword>
<evidence type="ECO:0000256" key="3">
    <source>
        <dbReference type="ARBA" id="ARBA00022729"/>
    </source>
</evidence>
<keyword evidence="3" id="KW-0732">Signal</keyword>
<feature type="domain" description="Cohesin" evidence="7">
    <location>
        <begin position="68"/>
        <end position="169"/>
    </location>
</feature>
<evidence type="ECO:0000256" key="1">
    <source>
        <dbReference type="ARBA" id="ARBA00004613"/>
    </source>
</evidence>
<comment type="caution">
    <text evidence="8">The sequence shown here is derived from an EMBL/GenBank/DDBJ whole genome shotgun (WGS) entry which is preliminary data.</text>
</comment>
<comment type="subcellular location">
    <subcellularLocation>
        <location evidence="1">Secreted</location>
    </subcellularLocation>
</comment>
<dbReference type="AlphaFoldDB" id="A0A2H0WZI1"/>
<evidence type="ECO:0000256" key="4">
    <source>
        <dbReference type="ARBA" id="ARBA00022737"/>
    </source>
</evidence>